<accession>A0A6A4CWW0</accession>
<gene>
    <name evidence="1" type="ORF">PF001_g16114</name>
</gene>
<reference evidence="1 2" key="1">
    <citation type="submission" date="2018-08" db="EMBL/GenBank/DDBJ databases">
        <title>Genomic investigation of the strawberry pathogen Phytophthora fragariae indicates pathogenicity is determined by transcriptional variation in three key races.</title>
        <authorList>
            <person name="Adams T.M."/>
            <person name="Armitage A.D."/>
            <person name="Sobczyk M.K."/>
            <person name="Bates H.J."/>
            <person name="Dunwell J.M."/>
            <person name="Nellist C.F."/>
            <person name="Harrison R.J."/>
        </authorList>
    </citation>
    <scope>NUCLEOTIDE SEQUENCE [LARGE SCALE GENOMIC DNA]</scope>
    <source>
        <strain evidence="1 2">A4</strain>
    </source>
</reference>
<proteinExistence type="predicted"/>
<sequence>MLRPTILSYEMLSSKCYLYTQRKVLVDSQALRIVPATVSVNYWAYGYDLYSPSRLGNILYHNYLKTIAPMDPYAASTASAPTDLASKKRKTAK</sequence>
<protein>
    <submittedName>
        <fullName evidence="1">Uncharacterized protein</fullName>
    </submittedName>
</protein>
<dbReference type="EMBL" id="QXGE01001087">
    <property type="protein sequence ID" value="KAE9298047.1"/>
    <property type="molecule type" value="Genomic_DNA"/>
</dbReference>
<comment type="caution">
    <text evidence="1">The sequence shown here is derived from an EMBL/GenBank/DDBJ whole genome shotgun (WGS) entry which is preliminary data.</text>
</comment>
<organism evidence="1 2">
    <name type="scientific">Phytophthora fragariae</name>
    <dbReference type="NCBI Taxonomy" id="53985"/>
    <lineage>
        <taxon>Eukaryota</taxon>
        <taxon>Sar</taxon>
        <taxon>Stramenopiles</taxon>
        <taxon>Oomycota</taxon>
        <taxon>Peronosporomycetes</taxon>
        <taxon>Peronosporales</taxon>
        <taxon>Peronosporaceae</taxon>
        <taxon>Phytophthora</taxon>
    </lineage>
</organism>
<dbReference type="AlphaFoldDB" id="A0A6A4CWW0"/>
<evidence type="ECO:0000313" key="1">
    <source>
        <dbReference type="EMBL" id="KAE9298047.1"/>
    </source>
</evidence>
<evidence type="ECO:0000313" key="2">
    <source>
        <dbReference type="Proteomes" id="UP000437068"/>
    </source>
</evidence>
<dbReference type="Proteomes" id="UP000437068">
    <property type="component" value="Unassembled WGS sequence"/>
</dbReference>
<name>A0A6A4CWW0_9STRA</name>